<dbReference type="GO" id="GO:0016787">
    <property type="term" value="F:hydrolase activity"/>
    <property type="evidence" value="ECO:0007669"/>
    <property type="project" value="UniProtKB-KW"/>
</dbReference>
<dbReference type="InterPro" id="IPR041373">
    <property type="entry name" value="RT_RNaseH"/>
</dbReference>
<reference evidence="8" key="1">
    <citation type="submission" date="2023-08" db="EMBL/GenBank/DDBJ databases">
        <title>A de novo genome assembly of Solanum verrucosum Schlechtendal, a Mexican diploid species geographically isolated from the other diploid A-genome species in potato relatives.</title>
        <authorList>
            <person name="Hosaka K."/>
        </authorList>
    </citation>
    <scope>NUCLEOTIDE SEQUENCE</scope>
    <source>
        <tissue evidence="8">Young leaves</tissue>
    </source>
</reference>
<organism evidence="8 9">
    <name type="scientific">Solanum verrucosum</name>
    <dbReference type="NCBI Taxonomy" id="315347"/>
    <lineage>
        <taxon>Eukaryota</taxon>
        <taxon>Viridiplantae</taxon>
        <taxon>Streptophyta</taxon>
        <taxon>Embryophyta</taxon>
        <taxon>Tracheophyta</taxon>
        <taxon>Spermatophyta</taxon>
        <taxon>Magnoliopsida</taxon>
        <taxon>eudicotyledons</taxon>
        <taxon>Gunneridae</taxon>
        <taxon>Pentapetalae</taxon>
        <taxon>asterids</taxon>
        <taxon>lamiids</taxon>
        <taxon>Solanales</taxon>
        <taxon>Solanaceae</taxon>
        <taxon>Solanoideae</taxon>
        <taxon>Solaneae</taxon>
        <taxon>Solanum</taxon>
    </lineage>
</organism>
<keyword evidence="5" id="KW-0378">Hydrolase</keyword>
<evidence type="ECO:0000313" key="8">
    <source>
        <dbReference type="EMBL" id="WMV19208.1"/>
    </source>
</evidence>
<keyword evidence="9" id="KW-1185">Reference proteome</keyword>
<dbReference type="GO" id="GO:0003964">
    <property type="term" value="F:RNA-directed DNA polymerase activity"/>
    <property type="evidence" value="ECO:0007669"/>
    <property type="project" value="UniProtKB-KW"/>
</dbReference>
<feature type="domain" description="Reverse transcriptase RNase H-like" evidence="7">
    <location>
        <begin position="3"/>
        <end position="31"/>
    </location>
</feature>
<evidence type="ECO:0000313" key="9">
    <source>
        <dbReference type="Proteomes" id="UP001234989"/>
    </source>
</evidence>
<evidence type="ECO:0000256" key="4">
    <source>
        <dbReference type="ARBA" id="ARBA00022759"/>
    </source>
</evidence>
<evidence type="ECO:0000256" key="5">
    <source>
        <dbReference type="ARBA" id="ARBA00022801"/>
    </source>
</evidence>
<gene>
    <name evidence="8" type="ORF">MTR67_012593</name>
</gene>
<accession>A0AAF0TKM4</accession>
<sequence length="33" mass="4060">MIWRYYLYGVHVDVFTNHKSLKYVFIQKDANLP</sequence>
<dbReference type="Pfam" id="PF17917">
    <property type="entry name" value="RT_RNaseH"/>
    <property type="match status" value="1"/>
</dbReference>
<keyword evidence="6" id="KW-0695">RNA-directed DNA polymerase</keyword>
<keyword evidence="1" id="KW-0808">Transferase</keyword>
<dbReference type="Proteomes" id="UP001234989">
    <property type="component" value="Chromosome 3"/>
</dbReference>
<keyword evidence="4" id="KW-0255">Endonuclease</keyword>
<dbReference type="EMBL" id="CP133614">
    <property type="protein sequence ID" value="WMV19208.1"/>
    <property type="molecule type" value="Genomic_DNA"/>
</dbReference>
<evidence type="ECO:0000256" key="1">
    <source>
        <dbReference type="ARBA" id="ARBA00022679"/>
    </source>
</evidence>
<evidence type="ECO:0000256" key="3">
    <source>
        <dbReference type="ARBA" id="ARBA00022722"/>
    </source>
</evidence>
<name>A0AAF0TKM4_SOLVR</name>
<evidence type="ECO:0000259" key="7">
    <source>
        <dbReference type="Pfam" id="PF17917"/>
    </source>
</evidence>
<keyword evidence="3" id="KW-0540">Nuclease</keyword>
<evidence type="ECO:0000256" key="6">
    <source>
        <dbReference type="ARBA" id="ARBA00022918"/>
    </source>
</evidence>
<dbReference type="GO" id="GO:0004519">
    <property type="term" value="F:endonuclease activity"/>
    <property type="evidence" value="ECO:0007669"/>
    <property type="project" value="UniProtKB-KW"/>
</dbReference>
<proteinExistence type="predicted"/>
<dbReference type="AlphaFoldDB" id="A0AAF0TKM4"/>
<evidence type="ECO:0000256" key="2">
    <source>
        <dbReference type="ARBA" id="ARBA00022695"/>
    </source>
</evidence>
<keyword evidence="2" id="KW-0548">Nucleotidyltransferase</keyword>
<protein>
    <recommendedName>
        <fullName evidence="7">Reverse transcriptase RNase H-like domain-containing protein</fullName>
    </recommendedName>
</protein>